<gene>
    <name evidence="2" type="ORF">BSTOLATCC_MIC36625</name>
</gene>
<keyword evidence="1" id="KW-1133">Transmembrane helix</keyword>
<dbReference type="AlphaFoldDB" id="A0AAU9JF30"/>
<dbReference type="Proteomes" id="UP001162131">
    <property type="component" value="Unassembled WGS sequence"/>
</dbReference>
<keyword evidence="1" id="KW-0812">Transmembrane</keyword>
<evidence type="ECO:0000313" key="3">
    <source>
        <dbReference type="Proteomes" id="UP001162131"/>
    </source>
</evidence>
<feature type="transmembrane region" description="Helical" evidence="1">
    <location>
        <begin position="77"/>
        <end position="103"/>
    </location>
</feature>
<dbReference type="EMBL" id="CAJZBQ010000036">
    <property type="protein sequence ID" value="CAG9324848.1"/>
    <property type="molecule type" value="Genomic_DNA"/>
</dbReference>
<comment type="caution">
    <text evidence="2">The sequence shown here is derived from an EMBL/GenBank/DDBJ whole genome shotgun (WGS) entry which is preliminary data.</text>
</comment>
<feature type="transmembrane region" description="Helical" evidence="1">
    <location>
        <begin position="40"/>
        <end position="65"/>
    </location>
</feature>
<protein>
    <submittedName>
        <fullName evidence="2">Uncharacterized protein</fullName>
    </submittedName>
</protein>
<feature type="transmembrane region" description="Helical" evidence="1">
    <location>
        <begin position="169"/>
        <end position="189"/>
    </location>
</feature>
<organism evidence="2 3">
    <name type="scientific">Blepharisma stoltei</name>
    <dbReference type="NCBI Taxonomy" id="1481888"/>
    <lineage>
        <taxon>Eukaryota</taxon>
        <taxon>Sar</taxon>
        <taxon>Alveolata</taxon>
        <taxon>Ciliophora</taxon>
        <taxon>Postciliodesmatophora</taxon>
        <taxon>Heterotrichea</taxon>
        <taxon>Heterotrichida</taxon>
        <taxon>Blepharismidae</taxon>
        <taxon>Blepharisma</taxon>
    </lineage>
</organism>
<accession>A0AAU9JF30</accession>
<keyword evidence="3" id="KW-1185">Reference proteome</keyword>
<evidence type="ECO:0000313" key="2">
    <source>
        <dbReference type="EMBL" id="CAG9324848.1"/>
    </source>
</evidence>
<proteinExistence type="predicted"/>
<feature type="transmembrane region" description="Helical" evidence="1">
    <location>
        <begin position="201"/>
        <end position="224"/>
    </location>
</feature>
<feature type="transmembrane region" description="Helical" evidence="1">
    <location>
        <begin position="109"/>
        <end position="133"/>
    </location>
</feature>
<feature type="transmembrane region" description="Helical" evidence="1">
    <location>
        <begin position="230"/>
        <end position="250"/>
    </location>
</feature>
<feature type="transmembrane region" description="Helical" evidence="1">
    <location>
        <begin position="140"/>
        <end position="163"/>
    </location>
</feature>
<keyword evidence="1" id="KW-0472">Membrane</keyword>
<name>A0AAU9JF30_9CILI</name>
<sequence length="270" mass="30268">MIIVQGTLATLQLLKLGIWSCLLIGTITFGCTCDGILPSFILSIIPLIIAFIMIPILIHVFLDFLSRGQDLFAKPILLFWNYAISLSVIIFSALGCLFLDGIIKISLTIIFSPLWFALASLFLFSVFIAEVLIENGYKRAALMLFIWPIAGYIFSFLWMGYIIDTNPEAFLFAIAPIFIANIIHIILYVKDIIETKSTTGAFNINAQELLCILMLPCFVALLTAKIYSATWIPSLTLTGHVAIVLIFCFYKDIQSFSARKDDKNAYETIY</sequence>
<evidence type="ECO:0000256" key="1">
    <source>
        <dbReference type="SAM" id="Phobius"/>
    </source>
</evidence>
<reference evidence="2" key="1">
    <citation type="submission" date="2021-09" db="EMBL/GenBank/DDBJ databases">
        <authorList>
            <consortium name="AG Swart"/>
            <person name="Singh M."/>
            <person name="Singh A."/>
            <person name="Seah K."/>
            <person name="Emmerich C."/>
        </authorList>
    </citation>
    <scope>NUCLEOTIDE SEQUENCE</scope>
    <source>
        <strain evidence="2">ATCC30299</strain>
    </source>
</reference>